<feature type="transmembrane region" description="Helical" evidence="8">
    <location>
        <begin position="666"/>
        <end position="688"/>
    </location>
</feature>
<feature type="domain" description="ABC transmembrane type-1" evidence="10">
    <location>
        <begin position="552"/>
        <end position="835"/>
    </location>
</feature>
<evidence type="ECO:0000259" key="9">
    <source>
        <dbReference type="PROSITE" id="PS50893"/>
    </source>
</evidence>
<sequence>MRRGPLEGVAPRHVLVLGLLAAVKAAALVGIAQAVASGVVAVIAGTDTWRDAVVLGIVSGLVRAAVTWASTSYATRAAIGAKEALRSDLARRLLGTGEARVGSSAIVGSVGLDALDTYYRTALPATITAAVVPLLIGARILFADPVSAIIIVLTVPLVPVFMVLVGLHSKERADAASASLQRLSDNLAELARGLPVLVGLGRVREQSEALREVSERNRAATMSTLRSAFLSSLVLELIATISVAVVAVFVGVRLVGGDLPLEVGLLALVLAPECFTPFREVGAAFHSSQDGLAAMRRAREVIDAPAAGDDRRPGRDLEVRDLVVTRDDRSAPIVDGLTFRVPRGTIAAVEGASGAGKSTILGVLAGVVPWQGGTVSGVPAGLVAWVPQHPHTVAATVRDEVRLYADTDESTDAALEQLALTGIAADDPQRVSPGELRRLAVARALVRVDAGATVVLLDEPTAHLDAASAALVEGAIEGLRGRATVVLASHEAGVASLADQRIVLTRQGGLRDDESGGAQREKYEQSESAARTSRGALAELGAFLRPTAWRMVAAVLLGSAAALAAVSLTAVSGWLIVRASEQPPIMYLLVAIVGVRFFGIARAGLRYAERLATHDGVLGSVTDLRSRLWNGLAARGLGSRVLTTGGAALDYLVGAADRVRDLVPRVVLPPAVAIVTGIAALVAVGLLHSAAVPVLLAGIVVSLVVGPAVAVLADRRASVGAAAVRTSVLREFAAMVAASGDLSANGVGDRMVDRLVALDARASRLARGTAWALGLGNAVVVLAGVVTAMLMLPATVDAVAAGTLPPAVVAVLVLLPLALVEPLTGLVDAVQQWPALAAALRRVHDVAATDAPRRGTREVTRIDELELDGLAATWAGAERPAFHDLTARVTRGEWLVVEGPSGAGKSTLLATLLGDVPVTAGRVLLDGVDAREFAPDALRRRMAWCPQEAHLFDSTIRGNLLLARGRENRPSDVDLELVLIRVGLGDLLETLENGLDTRVGPSGSRLSGGERQRLAVARTLLTDADIVLLDEPTAHLDADAAEGLMDDLRFALRDRIVVLVTHHASERRTGDELLSLARASVTTS</sequence>
<keyword evidence="12" id="KW-1185">Reference proteome</keyword>
<evidence type="ECO:0000256" key="6">
    <source>
        <dbReference type="ARBA" id="ARBA00023136"/>
    </source>
</evidence>
<evidence type="ECO:0000256" key="7">
    <source>
        <dbReference type="SAM" id="MobiDB-lite"/>
    </source>
</evidence>
<evidence type="ECO:0000313" key="11">
    <source>
        <dbReference type="EMBL" id="MDH6182031.1"/>
    </source>
</evidence>
<feature type="transmembrane region" description="Helical" evidence="8">
    <location>
        <begin position="694"/>
        <end position="713"/>
    </location>
</feature>
<dbReference type="SMART" id="SM00382">
    <property type="entry name" value="AAA"/>
    <property type="match status" value="2"/>
</dbReference>
<feature type="transmembrane region" description="Helical" evidence="8">
    <location>
        <begin position="228"/>
        <end position="253"/>
    </location>
</feature>
<dbReference type="Gene3D" id="3.40.50.300">
    <property type="entry name" value="P-loop containing nucleotide triphosphate hydrolases"/>
    <property type="match status" value="2"/>
</dbReference>
<dbReference type="InterPro" id="IPR014223">
    <property type="entry name" value="ABC_CydC/D"/>
</dbReference>
<evidence type="ECO:0000256" key="4">
    <source>
        <dbReference type="ARBA" id="ARBA00022840"/>
    </source>
</evidence>
<keyword evidence="4 11" id="KW-0067">ATP-binding</keyword>
<dbReference type="NCBIfam" id="TIGR02868">
    <property type="entry name" value="CydC"/>
    <property type="match status" value="1"/>
</dbReference>
<dbReference type="Gene3D" id="1.20.1560.10">
    <property type="entry name" value="ABC transporter type 1, transmembrane domain"/>
    <property type="match status" value="2"/>
</dbReference>
<dbReference type="Pfam" id="PF00664">
    <property type="entry name" value="ABC_membrane"/>
    <property type="match status" value="1"/>
</dbReference>
<dbReference type="PROSITE" id="PS50929">
    <property type="entry name" value="ABC_TM1F"/>
    <property type="match status" value="2"/>
</dbReference>
<accession>A0ABT6KPW4</accession>
<feature type="transmembrane region" description="Helical" evidence="8">
    <location>
        <begin position="148"/>
        <end position="167"/>
    </location>
</feature>
<dbReference type="InterPro" id="IPR036640">
    <property type="entry name" value="ABC1_TM_sf"/>
</dbReference>
<keyword evidence="6 8" id="KW-0472">Membrane</keyword>
<comment type="caution">
    <text evidence="11">The sequence shown here is derived from an EMBL/GenBank/DDBJ whole genome shotgun (WGS) entry which is preliminary data.</text>
</comment>
<feature type="region of interest" description="Disordered" evidence="7">
    <location>
        <begin position="510"/>
        <end position="530"/>
    </location>
</feature>
<evidence type="ECO:0000259" key="10">
    <source>
        <dbReference type="PROSITE" id="PS50929"/>
    </source>
</evidence>
<dbReference type="InterPro" id="IPR039421">
    <property type="entry name" value="Type_1_exporter"/>
</dbReference>
<feature type="domain" description="ABC transporter" evidence="9">
    <location>
        <begin position="317"/>
        <end position="532"/>
    </location>
</feature>
<feature type="transmembrane region" description="Helical" evidence="8">
    <location>
        <begin position="585"/>
        <end position="605"/>
    </location>
</feature>
<dbReference type="GO" id="GO:0005524">
    <property type="term" value="F:ATP binding"/>
    <property type="evidence" value="ECO:0007669"/>
    <property type="project" value="UniProtKB-KW"/>
</dbReference>
<dbReference type="CDD" id="cd03228">
    <property type="entry name" value="ABCC_MRP_Like"/>
    <property type="match status" value="1"/>
</dbReference>
<dbReference type="EMBL" id="JARXVQ010000001">
    <property type="protein sequence ID" value="MDH6182031.1"/>
    <property type="molecule type" value="Genomic_DNA"/>
</dbReference>
<feature type="domain" description="ABC transporter" evidence="9">
    <location>
        <begin position="865"/>
        <end position="1084"/>
    </location>
</feature>
<feature type="transmembrane region" description="Helical" evidence="8">
    <location>
        <begin position="122"/>
        <end position="142"/>
    </location>
</feature>
<dbReference type="SUPFAM" id="SSF90123">
    <property type="entry name" value="ABC transporter transmembrane region"/>
    <property type="match status" value="2"/>
</dbReference>
<dbReference type="CDD" id="cd18584">
    <property type="entry name" value="ABC_6TM_AarD_CydD"/>
    <property type="match status" value="1"/>
</dbReference>
<gene>
    <name evidence="11" type="ORF">M2152_002213</name>
</gene>
<dbReference type="PROSITE" id="PS50893">
    <property type="entry name" value="ABC_TRANSPORTER_2"/>
    <property type="match status" value="2"/>
</dbReference>
<dbReference type="InterPro" id="IPR027417">
    <property type="entry name" value="P-loop_NTPase"/>
</dbReference>
<feature type="compositionally biased region" description="Basic and acidic residues" evidence="7">
    <location>
        <begin position="510"/>
        <end position="525"/>
    </location>
</feature>
<dbReference type="InterPro" id="IPR011527">
    <property type="entry name" value="ABC1_TM_dom"/>
</dbReference>
<feature type="transmembrane region" description="Helical" evidence="8">
    <location>
        <begin position="798"/>
        <end position="820"/>
    </location>
</feature>
<dbReference type="PROSITE" id="PS00211">
    <property type="entry name" value="ABC_TRANSPORTER_1"/>
    <property type="match status" value="2"/>
</dbReference>
<proteinExistence type="predicted"/>
<dbReference type="SUPFAM" id="SSF52540">
    <property type="entry name" value="P-loop containing nucleoside triphosphate hydrolases"/>
    <property type="match status" value="2"/>
</dbReference>
<organism evidence="11 12">
    <name type="scientific">Antiquaquibacter oligotrophicus</name>
    <dbReference type="NCBI Taxonomy" id="2880260"/>
    <lineage>
        <taxon>Bacteria</taxon>
        <taxon>Bacillati</taxon>
        <taxon>Actinomycetota</taxon>
        <taxon>Actinomycetes</taxon>
        <taxon>Micrococcales</taxon>
        <taxon>Microbacteriaceae</taxon>
        <taxon>Antiquaquibacter</taxon>
    </lineage>
</organism>
<feature type="transmembrane region" description="Helical" evidence="8">
    <location>
        <begin position="552"/>
        <end position="579"/>
    </location>
</feature>
<comment type="subcellular location">
    <subcellularLocation>
        <location evidence="1">Cell membrane</location>
        <topology evidence="1">Multi-pass membrane protein</topology>
    </subcellularLocation>
</comment>
<dbReference type="PANTHER" id="PTHR24221:SF654">
    <property type="entry name" value="ATP-BINDING CASSETTE SUB-FAMILY B MEMBER 6"/>
    <property type="match status" value="1"/>
</dbReference>
<evidence type="ECO:0000256" key="8">
    <source>
        <dbReference type="SAM" id="Phobius"/>
    </source>
</evidence>
<dbReference type="PANTHER" id="PTHR24221">
    <property type="entry name" value="ATP-BINDING CASSETTE SUB-FAMILY B"/>
    <property type="match status" value="1"/>
</dbReference>
<reference evidence="11 12" key="1">
    <citation type="submission" date="2023-04" db="EMBL/GenBank/DDBJ databases">
        <title>Genome Encyclopedia of Bacteria and Archaea VI: Functional Genomics of Type Strains.</title>
        <authorList>
            <person name="Whitman W."/>
        </authorList>
    </citation>
    <scope>NUCLEOTIDE SEQUENCE [LARGE SCALE GENOMIC DNA]</scope>
    <source>
        <strain evidence="11 12">SG_E_30_P1</strain>
    </source>
</reference>
<name>A0ABT6KPW4_9MICO</name>
<evidence type="ECO:0000256" key="3">
    <source>
        <dbReference type="ARBA" id="ARBA00022741"/>
    </source>
</evidence>
<evidence type="ECO:0000256" key="1">
    <source>
        <dbReference type="ARBA" id="ARBA00004651"/>
    </source>
</evidence>
<feature type="transmembrane region" description="Helical" evidence="8">
    <location>
        <begin position="770"/>
        <end position="792"/>
    </location>
</feature>
<dbReference type="InterPro" id="IPR017871">
    <property type="entry name" value="ABC_transporter-like_CS"/>
</dbReference>
<protein>
    <submittedName>
        <fullName evidence="11">ATP-binding cassette subfamily C protein CydCD</fullName>
    </submittedName>
</protein>
<dbReference type="Pfam" id="PF00005">
    <property type="entry name" value="ABC_tran"/>
    <property type="match status" value="2"/>
</dbReference>
<keyword evidence="2 8" id="KW-0812">Transmembrane</keyword>
<evidence type="ECO:0000256" key="2">
    <source>
        <dbReference type="ARBA" id="ARBA00022692"/>
    </source>
</evidence>
<keyword evidence="3" id="KW-0547">Nucleotide-binding</keyword>
<dbReference type="InterPro" id="IPR003439">
    <property type="entry name" value="ABC_transporter-like_ATP-bd"/>
</dbReference>
<evidence type="ECO:0000256" key="5">
    <source>
        <dbReference type="ARBA" id="ARBA00022989"/>
    </source>
</evidence>
<feature type="domain" description="ABC transmembrane type-1" evidence="10">
    <location>
        <begin position="15"/>
        <end position="290"/>
    </location>
</feature>
<dbReference type="RefSeq" id="WP_322134324.1">
    <property type="nucleotide sequence ID" value="NZ_CP085036.1"/>
</dbReference>
<dbReference type="Proteomes" id="UP001160142">
    <property type="component" value="Unassembled WGS sequence"/>
</dbReference>
<dbReference type="InterPro" id="IPR003593">
    <property type="entry name" value="AAA+_ATPase"/>
</dbReference>
<keyword evidence="5 8" id="KW-1133">Transmembrane helix</keyword>
<evidence type="ECO:0000313" key="12">
    <source>
        <dbReference type="Proteomes" id="UP001160142"/>
    </source>
</evidence>